<dbReference type="AlphaFoldDB" id="A0A0C5VWH2"/>
<dbReference type="HOGENOM" id="CLU_3184287_0_0_6"/>
<dbReference type="KEGG" id="gsn:YC6258_02706"/>
<sequence length="46" mass="5450">MVSVDVIFLFHCAPQIDLAFEREMNHRFVSFQQESNIRTPTQKIIL</sequence>
<organism evidence="1 2">
    <name type="scientific">Gynuella sunshinyii YC6258</name>
    <dbReference type="NCBI Taxonomy" id="1445510"/>
    <lineage>
        <taxon>Bacteria</taxon>
        <taxon>Pseudomonadati</taxon>
        <taxon>Pseudomonadota</taxon>
        <taxon>Gammaproteobacteria</taxon>
        <taxon>Oceanospirillales</taxon>
        <taxon>Saccharospirillaceae</taxon>
        <taxon>Gynuella</taxon>
    </lineage>
</organism>
<keyword evidence="2" id="KW-1185">Reference proteome</keyword>
<gene>
    <name evidence="1" type="ORF">YC6258_02706</name>
</gene>
<dbReference type="Proteomes" id="UP000032266">
    <property type="component" value="Chromosome"/>
</dbReference>
<dbReference type="EMBL" id="CP007142">
    <property type="protein sequence ID" value="AJQ94744.1"/>
    <property type="molecule type" value="Genomic_DNA"/>
</dbReference>
<name>A0A0C5VWH2_9GAMM</name>
<evidence type="ECO:0000313" key="2">
    <source>
        <dbReference type="Proteomes" id="UP000032266"/>
    </source>
</evidence>
<dbReference type="STRING" id="1445510.YC6258_02706"/>
<proteinExistence type="predicted"/>
<reference evidence="1 2" key="1">
    <citation type="submission" date="2014-01" db="EMBL/GenBank/DDBJ databases">
        <title>Full genme sequencing of cellulolytic bacterium Gynuella sunshinyii YC6258T gen. nov., sp. nov.</title>
        <authorList>
            <person name="Khan H."/>
            <person name="Chung E.J."/>
            <person name="Chung Y.R."/>
        </authorList>
    </citation>
    <scope>NUCLEOTIDE SEQUENCE [LARGE SCALE GENOMIC DNA]</scope>
    <source>
        <strain evidence="1 2">YC6258</strain>
    </source>
</reference>
<evidence type="ECO:0000313" key="1">
    <source>
        <dbReference type="EMBL" id="AJQ94744.1"/>
    </source>
</evidence>
<protein>
    <submittedName>
        <fullName evidence="1">Uncharacterized protein</fullName>
    </submittedName>
</protein>
<accession>A0A0C5VWH2</accession>